<feature type="transmembrane region" description="Helical" evidence="1">
    <location>
        <begin position="82"/>
        <end position="101"/>
    </location>
</feature>
<keyword evidence="1" id="KW-1133">Transmembrane helix</keyword>
<dbReference type="EMBL" id="DVFO01000044">
    <property type="protein sequence ID" value="HIQ60841.1"/>
    <property type="molecule type" value="Genomic_DNA"/>
</dbReference>
<comment type="caution">
    <text evidence="2">The sequence shown here is derived from an EMBL/GenBank/DDBJ whole genome shotgun (WGS) entry which is preliminary data.</text>
</comment>
<proteinExistence type="predicted"/>
<feature type="transmembrane region" description="Helical" evidence="1">
    <location>
        <begin position="15"/>
        <end position="32"/>
    </location>
</feature>
<keyword evidence="1" id="KW-0472">Membrane</keyword>
<protein>
    <submittedName>
        <fullName evidence="2">Uncharacterized protein</fullName>
    </submittedName>
</protein>
<sequence length="120" mass="13189">MDQPTRPDRSADSDFSFLMAVLVAALMAVHTLYRAEAGQTTGFYPLRCGETALTLGSSGFFLTQALKDLRETDPVNAAEHCAAQWEVLAAGLILIAAFIQFELVQYRRRTGQLPDMPLLP</sequence>
<keyword evidence="1" id="KW-0812">Transmembrane</keyword>
<dbReference type="Proteomes" id="UP000886879">
    <property type="component" value="Unassembled WGS sequence"/>
</dbReference>
<evidence type="ECO:0000313" key="3">
    <source>
        <dbReference type="Proteomes" id="UP000886879"/>
    </source>
</evidence>
<evidence type="ECO:0000313" key="2">
    <source>
        <dbReference type="EMBL" id="HIQ60841.1"/>
    </source>
</evidence>
<gene>
    <name evidence="2" type="ORF">IAD31_04505</name>
</gene>
<dbReference type="AlphaFoldDB" id="A0A9D0YT34"/>
<organism evidence="2 3">
    <name type="scientific">Candidatus Enterenecus faecium</name>
    <dbReference type="NCBI Taxonomy" id="2840780"/>
    <lineage>
        <taxon>Bacteria</taxon>
        <taxon>Bacillati</taxon>
        <taxon>Bacillota</taxon>
        <taxon>Clostridia</taxon>
        <taxon>Eubacteriales</taxon>
        <taxon>Candidatus Enterenecus</taxon>
    </lineage>
</organism>
<accession>A0A9D0YT34</accession>
<evidence type="ECO:0000256" key="1">
    <source>
        <dbReference type="SAM" id="Phobius"/>
    </source>
</evidence>
<reference evidence="2" key="2">
    <citation type="journal article" date="2021" name="PeerJ">
        <title>Extensive microbial diversity within the chicken gut microbiome revealed by metagenomics and culture.</title>
        <authorList>
            <person name="Gilroy R."/>
            <person name="Ravi A."/>
            <person name="Getino M."/>
            <person name="Pursley I."/>
            <person name="Horton D.L."/>
            <person name="Alikhan N.F."/>
            <person name="Baker D."/>
            <person name="Gharbi K."/>
            <person name="Hall N."/>
            <person name="Watson M."/>
            <person name="Adriaenssens E.M."/>
            <person name="Foster-Nyarko E."/>
            <person name="Jarju S."/>
            <person name="Secka A."/>
            <person name="Antonio M."/>
            <person name="Oren A."/>
            <person name="Chaudhuri R.R."/>
            <person name="La Ragione R."/>
            <person name="Hildebrand F."/>
            <person name="Pallen M.J."/>
        </authorList>
    </citation>
    <scope>NUCLEOTIDE SEQUENCE</scope>
    <source>
        <strain evidence="2">ChiGjej2B2-12916</strain>
    </source>
</reference>
<name>A0A9D0YT34_9FIRM</name>
<reference evidence="2" key="1">
    <citation type="submission" date="2020-10" db="EMBL/GenBank/DDBJ databases">
        <authorList>
            <person name="Gilroy R."/>
        </authorList>
    </citation>
    <scope>NUCLEOTIDE SEQUENCE</scope>
    <source>
        <strain evidence="2">ChiGjej2B2-12916</strain>
    </source>
</reference>